<name>A0A6J7IKE1_9ZZZZ</name>
<dbReference type="InterPro" id="IPR023393">
    <property type="entry name" value="START-like_dom_sf"/>
</dbReference>
<organism evidence="2">
    <name type="scientific">freshwater metagenome</name>
    <dbReference type="NCBI Taxonomy" id="449393"/>
    <lineage>
        <taxon>unclassified sequences</taxon>
        <taxon>metagenomes</taxon>
        <taxon>ecological metagenomes</taxon>
    </lineage>
</organism>
<feature type="transmembrane region" description="Helical" evidence="1">
    <location>
        <begin position="195"/>
        <end position="213"/>
    </location>
</feature>
<reference evidence="2" key="1">
    <citation type="submission" date="2020-05" db="EMBL/GenBank/DDBJ databases">
        <authorList>
            <person name="Chiriac C."/>
            <person name="Salcher M."/>
            <person name="Ghai R."/>
            <person name="Kavagutti S V."/>
        </authorList>
    </citation>
    <scope>NUCLEOTIDE SEQUENCE</scope>
</reference>
<dbReference type="Pfam" id="PF06240">
    <property type="entry name" value="COXG"/>
    <property type="match status" value="1"/>
</dbReference>
<dbReference type="PANTHER" id="PTHR38588">
    <property type="entry name" value="BLL0334 PROTEIN"/>
    <property type="match status" value="1"/>
</dbReference>
<dbReference type="EMBL" id="CAFBNF010000016">
    <property type="protein sequence ID" value="CAB4931678.1"/>
    <property type="molecule type" value="Genomic_DNA"/>
</dbReference>
<dbReference type="Gene3D" id="3.30.530.20">
    <property type="match status" value="1"/>
</dbReference>
<keyword evidence="1" id="KW-0812">Transmembrane</keyword>
<dbReference type="AlphaFoldDB" id="A0A6J7IKE1"/>
<evidence type="ECO:0000313" key="3">
    <source>
        <dbReference type="EMBL" id="CAB5026123.1"/>
    </source>
</evidence>
<keyword evidence="1" id="KW-0472">Membrane</keyword>
<dbReference type="SUPFAM" id="SSF55961">
    <property type="entry name" value="Bet v1-like"/>
    <property type="match status" value="1"/>
</dbReference>
<gene>
    <name evidence="2" type="ORF">UFOPK3773_00284</name>
    <name evidence="3" type="ORF">UFOPK3992_02004</name>
</gene>
<dbReference type="PANTHER" id="PTHR38588:SF1">
    <property type="entry name" value="BLL0334 PROTEIN"/>
    <property type="match status" value="1"/>
</dbReference>
<evidence type="ECO:0000256" key="1">
    <source>
        <dbReference type="SAM" id="Phobius"/>
    </source>
</evidence>
<sequence length="215" mass="21517">MELVNSFTVPADIDTAWKSLLDVQGVAPCMPGATLESVDGDNFTGNVKVKLGPVSMTYGGEAHFVSKDEATHVAIIEGTGKETKGAGTAKALVTTSLVAETADTTRVNVVTDLTITGKAAQFGRGVMQDVAGRIIDQFAGNLATNMAASGAAAAAAAAAPAGEGAPAPVAAPAPVKAAEAIDLGSVAVAPVLKRALPIVVGIIVVVVVLWVVFGR</sequence>
<proteinExistence type="predicted"/>
<dbReference type="InterPro" id="IPR010419">
    <property type="entry name" value="CO_DH_gsu"/>
</dbReference>
<dbReference type="EMBL" id="CAFBOZ010000370">
    <property type="protein sequence ID" value="CAB5026123.1"/>
    <property type="molecule type" value="Genomic_DNA"/>
</dbReference>
<dbReference type="CDD" id="cd07823">
    <property type="entry name" value="SRPBCC_5"/>
    <property type="match status" value="1"/>
</dbReference>
<keyword evidence="1" id="KW-1133">Transmembrane helix</keyword>
<protein>
    <submittedName>
        <fullName evidence="2">Unannotated protein</fullName>
    </submittedName>
</protein>
<accession>A0A6J7IKE1</accession>
<evidence type="ECO:0000313" key="2">
    <source>
        <dbReference type="EMBL" id="CAB4931678.1"/>
    </source>
</evidence>